<dbReference type="SMART" id="SM00418">
    <property type="entry name" value="HTH_ARSR"/>
    <property type="match status" value="1"/>
</dbReference>
<evidence type="ECO:0000256" key="2">
    <source>
        <dbReference type="ARBA" id="ARBA00023125"/>
    </source>
</evidence>
<dbReference type="Gene3D" id="1.10.10.10">
    <property type="entry name" value="Winged helix-like DNA-binding domain superfamily/Winged helix DNA-binding domain"/>
    <property type="match status" value="1"/>
</dbReference>
<dbReference type="InterPro" id="IPR036527">
    <property type="entry name" value="SCP2_sterol-bd_dom_sf"/>
</dbReference>
<dbReference type="InParanoid" id="A0A1B4XJF0"/>
<name>A0A1B4XJF0_9GAMM</name>
<organism evidence="5 6">
    <name type="scientific">Sulfuricaulis limicola</name>
    <dbReference type="NCBI Taxonomy" id="1620215"/>
    <lineage>
        <taxon>Bacteria</taxon>
        <taxon>Pseudomonadati</taxon>
        <taxon>Pseudomonadota</taxon>
        <taxon>Gammaproteobacteria</taxon>
        <taxon>Acidiferrobacterales</taxon>
        <taxon>Acidiferrobacteraceae</taxon>
        <taxon>Sulfuricaulis</taxon>
    </lineage>
</organism>
<evidence type="ECO:0000256" key="1">
    <source>
        <dbReference type="ARBA" id="ARBA00023015"/>
    </source>
</evidence>
<evidence type="ECO:0000259" key="4">
    <source>
        <dbReference type="PROSITE" id="PS51118"/>
    </source>
</evidence>
<keyword evidence="1" id="KW-0805">Transcription regulation</keyword>
<keyword evidence="6" id="KW-1185">Reference proteome</keyword>
<protein>
    <submittedName>
        <fullName evidence="5">HxlR family transcriptional regulator</fullName>
    </submittedName>
</protein>
<evidence type="ECO:0000256" key="3">
    <source>
        <dbReference type="ARBA" id="ARBA00023163"/>
    </source>
</evidence>
<gene>
    <name evidence="5" type="ORF">SCL_2651</name>
</gene>
<dbReference type="SUPFAM" id="SSF55718">
    <property type="entry name" value="SCP-like"/>
    <property type="match status" value="1"/>
</dbReference>
<feature type="domain" description="HTH hxlR-type" evidence="4">
    <location>
        <begin position="8"/>
        <end position="106"/>
    </location>
</feature>
<dbReference type="InterPro" id="IPR011991">
    <property type="entry name" value="ArsR-like_HTH"/>
</dbReference>
<proteinExistence type="predicted"/>
<dbReference type="InterPro" id="IPR001845">
    <property type="entry name" value="HTH_ArsR_DNA-bd_dom"/>
</dbReference>
<dbReference type="PANTHER" id="PTHR33204:SF18">
    <property type="entry name" value="TRANSCRIPTIONAL REGULATORY PROTEIN"/>
    <property type="match status" value="1"/>
</dbReference>
<dbReference type="InterPro" id="IPR036390">
    <property type="entry name" value="WH_DNA-bd_sf"/>
</dbReference>
<dbReference type="Proteomes" id="UP000243180">
    <property type="component" value="Chromosome"/>
</dbReference>
<reference evidence="5 6" key="1">
    <citation type="submission" date="2015-05" db="EMBL/GenBank/DDBJ databases">
        <title>Complete genome sequence of a sulfur-oxidizing gammaproteobacterium strain HA5.</title>
        <authorList>
            <person name="Miura A."/>
            <person name="Kojima H."/>
            <person name="Fukui M."/>
        </authorList>
    </citation>
    <scope>NUCLEOTIDE SEQUENCE [LARGE SCALE GENOMIC DNA]</scope>
    <source>
        <strain evidence="5 6">HA5</strain>
    </source>
</reference>
<dbReference type="EMBL" id="AP014879">
    <property type="protein sequence ID" value="BAV34928.1"/>
    <property type="molecule type" value="Genomic_DNA"/>
</dbReference>
<dbReference type="OrthoDB" id="9807069at2"/>
<accession>A0A1B4XJF0</accession>
<dbReference type="GO" id="GO:0003700">
    <property type="term" value="F:DNA-binding transcription factor activity"/>
    <property type="evidence" value="ECO:0007669"/>
    <property type="project" value="InterPro"/>
</dbReference>
<dbReference type="Gene3D" id="3.30.1050.10">
    <property type="entry name" value="SCP2 sterol-binding domain"/>
    <property type="match status" value="1"/>
</dbReference>
<sequence length="230" mass="26532">MKGYGQFCPVAKAAEVLGERWTLLVVRELLCGSRHFNDLRRGVPLMSPTLLSQRLKQLERAGIIEREPDRQNKQGMAYQLTAAGHELTPVVMMLGNWGQRWARSDLKREDLDPALLMWDMHRRLNTEKLPAQRTVLQFEFRDVNSAKRFWWLVIKRDEVDVCMKRPGYDVDVQITTRLKTLAAVWIGDVRLRDAIKEGQIELQGPSQLTHQLDSWLALSTFANIKPATRA</sequence>
<dbReference type="Pfam" id="PF01638">
    <property type="entry name" value="HxlR"/>
    <property type="match status" value="1"/>
</dbReference>
<dbReference type="SUPFAM" id="SSF46785">
    <property type="entry name" value="Winged helix' DNA-binding domain"/>
    <property type="match status" value="1"/>
</dbReference>
<dbReference type="KEGG" id="slim:SCL_2651"/>
<dbReference type="PROSITE" id="PS51118">
    <property type="entry name" value="HTH_HXLR"/>
    <property type="match status" value="1"/>
</dbReference>
<dbReference type="PANTHER" id="PTHR33204">
    <property type="entry name" value="TRANSCRIPTIONAL REGULATOR, MARR FAMILY"/>
    <property type="match status" value="1"/>
</dbReference>
<keyword evidence="3" id="KW-0804">Transcription</keyword>
<dbReference type="RefSeq" id="WP_096361622.1">
    <property type="nucleotide sequence ID" value="NZ_AP014879.1"/>
</dbReference>
<keyword evidence="2" id="KW-0238">DNA-binding</keyword>
<dbReference type="Pfam" id="PF02036">
    <property type="entry name" value="SCP2"/>
    <property type="match status" value="1"/>
</dbReference>
<evidence type="ECO:0000313" key="6">
    <source>
        <dbReference type="Proteomes" id="UP000243180"/>
    </source>
</evidence>
<dbReference type="CDD" id="cd00090">
    <property type="entry name" value="HTH_ARSR"/>
    <property type="match status" value="1"/>
</dbReference>
<dbReference type="InterPro" id="IPR003033">
    <property type="entry name" value="SCP2_sterol-bd_dom"/>
</dbReference>
<dbReference type="GO" id="GO:0003677">
    <property type="term" value="F:DNA binding"/>
    <property type="evidence" value="ECO:0007669"/>
    <property type="project" value="UniProtKB-KW"/>
</dbReference>
<dbReference type="InterPro" id="IPR002577">
    <property type="entry name" value="HTH_HxlR"/>
</dbReference>
<dbReference type="InterPro" id="IPR036388">
    <property type="entry name" value="WH-like_DNA-bd_sf"/>
</dbReference>
<dbReference type="AlphaFoldDB" id="A0A1B4XJF0"/>
<evidence type="ECO:0000313" key="5">
    <source>
        <dbReference type="EMBL" id="BAV34928.1"/>
    </source>
</evidence>